<evidence type="ECO:0000256" key="1">
    <source>
        <dbReference type="ARBA" id="ARBA00004613"/>
    </source>
</evidence>
<dbReference type="PROSITE" id="PS51677">
    <property type="entry name" value="NODB"/>
    <property type="match status" value="1"/>
</dbReference>
<dbReference type="InterPro" id="IPR011330">
    <property type="entry name" value="Glyco_hydro/deAcase_b/a-brl"/>
</dbReference>
<sequence length="274" mass="30006">MKRIIMILIALALAGGIYFNFIRTVGPGTIPVLTYHAISDDPGNEYAVAPKDFEAMISGLHDEGFTFLTLNDLKALANGDMSLPNNPVFITFDDGYKDNFTTAYPILKKYGARGSIFIVGSLLGTDGFLDPQDIITMSEDGMAFGSHTYSLDGTFLSGKDKGKTFLSTKLPGETDAAFYTKVKNDLVWNNDVIYQLASIFPFAIAYPGAATNDLALKAVQDSGLQFGFVGANYTATTLNHLKEDPYTIHRFHIKPTENIPGMIRYLHSNNDTAR</sequence>
<evidence type="ECO:0000313" key="4">
    <source>
        <dbReference type="EMBL" id="WBW49909.1"/>
    </source>
</evidence>
<proteinExistence type="predicted"/>
<protein>
    <submittedName>
        <fullName evidence="4">Polysaccharide deacetylase family protein</fullName>
    </submittedName>
</protein>
<dbReference type="EMBL" id="CP115667">
    <property type="protein sequence ID" value="WBW49909.1"/>
    <property type="molecule type" value="Genomic_DNA"/>
</dbReference>
<accession>A0ABY7QSZ4</accession>
<dbReference type="Gene3D" id="3.20.20.370">
    <property type="entry name" value="Glycoside hydrolase/deacetylase"/>
    <property type="match status" value="1"/>
</dbReference>
<evidence type="ECO:0000256" key="2">
    <source>
        <dbReference type="ARBA" id="ARBA00022729"/>
    </source>
</evidence>
<keyword evidence="5" id="KW-1185">Reference proteome</keyword>
<dbReference type="Proteomes" id="UP001210339">
    <property type="component" value="Chromosome"/>
</dbReference>
<organism evidence="4 5">
    <name type="scientific">Peptoniphilus equinus</name>
    <dbReference type="NCBI Taxonomy" id="3016343"/>
    <lineage>
        <taxon>Bacteria</taxon>
        <taxon>Bacillati</taxon>
        <taxon>Bacillota</taxon>
        <taxon>Tissierellia</taxon>
        <taxon>Tissierellales</taxon>
        <taxon>Peptoniphilaceae</taxon>
        <taxon>Peptoniphilus</taxon>
    </lineage>
</organism>
<keyword evidence="2" id="KW-0732">Signal</keyword>
<feature type="domain" description="NodB homology" evidence="3">
    <location>
        <begin position="86"/>
        <end position="274"/>
    </location>
</feature>
<name>A0ABY7QSZ4_9FIRM</name>
<dbReference type="RefSeq" id="WP_271191440.1">
    <property type="nucleotide sequence ID" value="NZ_CP115667.1"/>
</dbReference>
<dbReference type="CDD" id="cd10918">
    <property type="entry name" value="CE4_NodB_like_5s_6s"/>
    <property type="match status" value="1"/>
</dbReference>
<evidence type="ECO:0000259" key="3">
    <source>
        <dbReference type="PROSITE" id="PS51677"/>
    </source>
</evidence>
<evidence type="ECO:0000313" key="5">
    <source>
        <dbReference type="Proteomes" id="UP001210339"/>
    </source>
</evidence>
<comment type="subcellular location">
    <subcellularLocation>
        <location evidence="1">Secreted</location>
    </subcellularLocation>
</comment>
<dbReference type="PANTHER" id="PTHR34216:SF3">
    <property type="entry name" value="POLY-BETA-1,6-N-ACETYL-D-GLUCOSAMINE N-DEACETYLASE"/>
    <property type="match status" value="1"/>
</dbReference>
<dbReference type="InterPro" id="IPR051398">
    <property type="entry name" value="Polysacch_Deacetylase"/>
</dbReference>
<dbReference type="PANTHER" id="PTHR34216">
    <property type="match status" value="1"/>
</dbReference>
<gene>
    <name evidence="4" type="ORF">O6R05_07875</name>
</gene>
<dbReference type="Pfam" id="PF01522">
    <property type="entry name" value="Polysacc_deac_1"/>
    <property type="match status" value="1"/>
</dbReference>
<reference evidence="4 5" key="1">
    <citation type="submission" date="2023-01" db="EMBL/GenBank/DDBJ databases">
        <authorList>
            <person name="Lee S.H."/>
            <person name="Jung H.S."/>
            <person name="Yun J.U."/>
        </authorList>
    </citation>
    <scope>NUCLEOTIDE SEQUENCE [LARGE SCALE GENOMIC DNA]</scope>
    <source>
        <strain evidence="4 5">CBA3646</strain>
    </source>
</reference>
<dbReference type="SUPFAM" id="SSF88713">
    <property type="entry name" value="Glycoside hydrolase/deacetylase"/>
    <property type="match status" value="1"/>
</dbReference>
<dbReference type="InterPro" id="IPR002509">
    <property type="entry name" value="NODB_dom"/>
</dbReference>